<dbReference type="InterPro" id="IPR039564">
    <property type="entry name" value="Peptidase_C39-like"/>
</dbReference>
<evidence type="ECO:0000313" key="2">
    <source>
        <dbReference type="EMBL" id="ACZ41550.1"/>
    </source>
</evidence>
<keyword evidence="3" id="KW-1185">Reference proteome</keyword>
<dbReference type="KEGG" id="ttr:Tter_0633"/>
<proteinExistence type="predicted"/>
<dbReference type="RefSeq" id="WP_012874585.1">
    <property type="nucleotide sequence ID" value="NC_013525.1"/>
</dbReference>
<dbReference type="eggNOG" id="COG3271">
    <property type="taxonomic scope" value="Bacteria"/>
</dbReference>
<reference evidence="3" key="1">
    <citation type="journal article" date="2010" name="Stand. Genomic Sci.">
        <title>Complete genome sequence of 'Thermobaculum terrenum' type strain (YNP1).</title>
        <authorList>
            <person name="Kiss H."/>
            <person name="Cleland D."/>
            <person name="Lapidus A."/>
            <person name="Lucas S."/>
            <person name="Glavina Del Rio T."/>
            <person name="Nolan M."/>
            <person name="Tice H."/>
            <person name="Han C."/>
            <person name="Goodwin L."/>
            <person name="Pitluck S."/>
            <person name="Liolios K."/>
            <person name="Ivanova N."/>
            <person name="Mavromatis K."/>
            <person name="Ovchinnikova G."/>
            <person name="Pati A."/>
            <person name="Chen A."/>
            <person name="Palaniappan K."/>
            <person name="Land M."/>
            <person name="Hauser L."/>
            <person name="Chang Y."/>
            <person name="Jeffries C."/>
            <person name="Lu M."/>
            <person name="Brettin T."/>
            <person name="Detter J."/>
            <person name="Goker M."/>
            <person name="Tindall B."/>
            <person name="Beck B."/>
            <person name="McDermott T."/>
            <person name="Woyke T."/>
            <person name="Bristow J."/>
            <person name="Eisen J."/>
            <person name="Markowitz V."/>
            <person name="Hugenholtz P."/>
            <person name="Kyrpides N."/>
            <person name="Klenk H."/>
            <person name="Cheng J."/>
        </authorList>
    </citation>
    <scope>NUCLEOTIDE SEQUENCE [LARGE SCALE GENOMIC DNA]</scope>
    <source>
        <strain evidence="3">ATCC BAA-798 / YNP1</strain>
    </source>
</reference>
<organism evidence="2 3">
    <name type="scientific">Thermobaculum terrenum (strain ATCC BAA-798 / CCMEE 7001 / YNP1)</name>
    <dbReference type="NCBI Taxonomy" id="525904"/>
    <lineage>
        <taxon>Bacteria</taxon>
        <taxon>Bacillati</taxon>
        <taxon>Chloroflexota</taxon>
        <taxon>Chloroflexia</taxon>
        <taxon>Candidatus Thermobaculales</taxon>
        <taxon>Candidatus Thermobaculaceae</taxon>
        <taxon>Thermobaculum</taxon>
    </lineage>
</organism>
<dbReference type="HOGENOM" id="CLU_054370_0_0_0"/>
<dbReference type="OrthoDB" id="9789941at2"/>
<dbReference type="STRING" id="525904.Tter_0633"/>
<dbReference type="Gene3D" id="3.90.70.10">
    <property type="entry name" value="Cysteine proteinases"/>
    <property type="match status" value="1"/>
</dbReference>
<sequence>MIASPSGSCYFLFGSGYSNTFDSWSLEGLCPQSGNLFLDTATAREEHDPYPLGGYYGHNYYNGGRYLVGEAVSPILNVDGAQQAIVSWNIETPAGTWIEVLLKVRLNEQWMHPVSMGVWSSDIAFASHSVPFEDQYLRVDTDVLKLKTPYKADALQIIVRLFSTGTDSPCLKSVMLTLSGSSSFSGYTSASRTCVERVLDVPLCSQMVYPNGGNVWCSPTCIAMLLGYWGIGGQNCSDRVRDAVQGVFDWMYGGYGNWSFNVAYAASKGLEAYLVRMRSLADAERWIDIGVPLAISYAWGKGELTGAPIESSDGHIVVLAGFDSNGDPVINDPAASSDEAVRRTYKRDEVEGLWLGHSYGTTYVIFPSDHRLARRLIEEASHMRS</sequence>
<evidence type="ECO:0000259" key="1">
    <source>
        <dbReference type="Pfam" id="PF13529"/>
    </source>
</evidence>
<name>D1CF44_THET1</name>
<gene>
    <name evidence="2" type="ordered locus">Tter_0633</name>
</gene>
<evidence type="ECO:0000313" key="3">
    <source>
        <dbReference type="Proteomes" id="UP000000323"/>
    </source>
</evidence>
<accession>D1CF44</accession>
<feature type="domain" description="Peptidase C39-like" evidence="1">
    <location>
        <begin position="199"/>
        <end position="334"/>
    </location>
</feature>
<dbReference type="AlphaFoldDB" id="D1CF44"/>
<dbReference type="EMBL" id="CP001825">
    <property type="protein sequence ID" value="ACZ41550.1"/>
    <property type="molecule type" value="Genomic_DNA"/>
</dbReference>
<dbReference type="Proteomes" id="UP000000323">
    <property type="component" value="Chromosome 1"/>
</dbReference>
<dbReference type="Pfam" id="PF13529">
    <property type="entry name" value="Peptidase_C39_2"/>
    <property type="match status" value="1"/>
</dbReference>
<protein>
    <recommendedName>
        <fullName evidence="1">Peptidase C39-like domain-containing protein</fullName>
    </recommendedName>
</protein>